<accession>A0A0G7ZNN2</accession>
<dbReference type="GO" id="GO:0003725">
    <property type="term" value="F:double-stranded RNA binding"/>
    <property type="evidence" value="ECO:0007669"/>
    <property type="project" value="InterPro"/>
</dbReference>
<evidence type="ECO:0000256" key="7">
    <source>
        <dbReference type="ARBA" id="ARBA00022695"/>
    </source>
</evidence>
<dbReference type="PANTHER" id="PTHR17490">
    <property type="entry name" value="SUA5"/>
    <property type="match status" value="1"/>
</dbReference>
<keyword evidence="8" id="KW-0547">Nucleotide-binding</keyword>
<dbReference type="InterPro" id="IPR006070">
    <property type="entry name" value="Sua5-like_dom"/>
</dbReference>
<keyword evidence="5" id="KW-0808">Transferase</keyword>
<evidence type="ECO:0000313" key="14">
    <source>
        <dbReference type="Proteomes" id="UP000242141"/>
    </source>
</evidence>
<evidence type="ECO:0000256" key="5">
    <source>
        <dbReference type="ARBA" id="ARBA00022679"/>
    </source>
</evidence>
<keyword evidence="4" id="KW-0963">Cytoplasm</keyword>
<evidence type="ECO:0000256" key="3">
    <source>
        <dbReference type="ARBA" id="ARBA00012584"/>
    </source>
</evidence>
<reference evidence="14" key="1">
    <citation type="submission" date="2015-05" db="EMBL/GenBank/DDBJ databases">
        <authorList>
            <person name="Collingro A."/>
        </authorList>
    </citation>
    <scope>NUCLEOTIDE SEQUENCE [LARGE SCALE GENOMIC DNA]</scope>
    <source>
        <strain evidence="14">Ps</strain>
    </source>
</reference>
<evidence type="ECO:0000313" key="13">
    <source>
        <dbReference type="EMBL" id="CRX37254.1"/>
    </source>
</evidence>
<dbReference type="GO" id="GO:0061710">
    <property type="term" value="F:L-threonylcarbamoyladenylate synthase"/>
    <property type="evidence" value="ECO:0007669"/>
    <property type="project" value="UniProtKB-EC"/>
</dbReference>
<evidence type="ECO:0000256" key="2">
    <source>
        <dbReference type="ARBA" id="ARBA00007663"/>
    </source>
</evidence>
<dbReference type="Gene3D" id="3.90.870.10">
    <property type="entry name" value="DHBP synthase"/>
    <property type="match status" value="1"/>
</dbReference>
<evidence type="ECO:0000256" key="4">
    <source>
        <dbReference type="ARBA" id="ARBA00022490"/>
    </source>
</evidence>
<dbReference type="GO" id="GO:0000049">
    <property type="term" value="F:tRNA binding"/>
    <property type="evidence" value="ECO:0007669"/>
    <property type="project" value="TreeGrafter"/>
</dbReference>
<evidence type="ECO:0000256" key="1">
    <source>
        <dbReference type="ARBA" id="ARBA00004496"/>
    </source>
</evidence>
<feature type="domain" description="YrdC-like" evidence="12">
    <location>
        <begin position="3"/>
        <end position="183"/>
    </location>
</feature>
<comment type="catalytic activity">
    <reaction evidence="11">
        <text>L-threonine + hydrogencarbonate + ATP = L-threonylcarbamoyladenylate + diphosphate + H2O</text>
        <dbReference type="Rhea" id="RHEA:36407"/>
        <dbReference type="ChEBI" id="CHEBI:15377"/>
        <dbReference type="ChEBI" id="CHEBI:17544"/>
        <dbReference type="ChEBI" id="CHEBI:30616"/>
        <dbReference type="ChEBI" id="CHEBI:33019"/>
        <dbReference type="ChEBI" id="CHEBI:57926"/>
        <dbReference type="ChEBI" id="CHEBI:73682"/>
        <dbReference type="EC" id="2.7.7.87"/>
    </reaction>
</comment>
<gene>
    <name evidence="13" type="ORF">HEPPS_04840</name>
</gene>
<dbReference type="InterPro" id="IPR017945">
    <property type="entry name" value="DHBP_synth_RibB-like_a/b_dom"/>
</dbReference>
<keyword evidence="9" id="KW-0067">ATP-binding</keyword>
<comment type="similarity">
    <text evidence="2">Belongs to the SUA5 family.</text>
</comment>
<sequence>MKFLKINKLVKDINENKIIAMPTETVYGLFSKISKTNLKKLNKLKRRDLSKQIQVFFLNFAQIEKFTDLTKFQKQILIQELPSNKSFLVPSSDYFKKIVKEDTILVRFPIWEIKELKDTKKVFLKVKIPLFATSANFNNEQEINSGKEIQKVFEINGFNRKIKIKKASTIISLLNNKIEIIRK</sequence>
<protein>
    <recommendedName>
        <fullName evidence="10">L-threonylcarbamoyladenylate synthase</fullName>
        <ecNumber evidence="3">2.7.7.87</ecNumber>
    </recommendedName>
    <alternativeName>
        <fullName evidence="10">L-threonylcarbamoyladenylate synthase</fullName>
    </alternativeName>
</protein>
<name>A0A0G7ZNN2_9MOLU</name>
<proteinExistence type="inferred from homology"/>
<evidence type="ECO:0000259" key="12">
    <source>
        <dbReference type="PROSITE" id="PS51163"/>
    </source>
</evidence>
<dbReference type="GO" id="GO:0008033">
    <property type="term" value="P:tRNA processing"/>
    <property type="evidence" value="ECO:0007669"/>
    <property type="project" value="UniProtKB-KW"/>
</dbReference>
<dbReference type="PANTHER" id="PTHR17490:SF16">
    <property type="entry name" value="THREONYLCARBAMOYL-AMP SYNTHASE"/>
    <property type="match status" value="1"/>
</dbReference>
<dbReference type="AlphaFoldDB" id="A0A0G7ZNN2"/>
<dbReference type="Pfam" id="PF01300">
    <property type="entry name" value="Sua5_yciO_yrdC"/>
    <property type="match status" value="1"/>
</dbReference>
<keyword evidence="7" id="KW-0548">Nucleotidyltransferase</keyword>
<dbReference type="Proteomes" id="UP000242141">
    <property type="component" value="Unassembled WGS sequence"/>
</dbReference>
<evidence type="ECO:0000256" key="11">
    <source>
        <dbReference type="ARBA" id="ARBA00048366"/>
    </source>
</evidence>
<dbReference type="InterPro" id="IPR050156">
    <property type="entry name" value="TC-AMP_synthase_SUA5"/>
</dbReference>
<dbReference type="EMBL" id="CWGI01000001">
    <property type="protein sequence ID" value="CRX37254.1"/>
    <property type="molecule type" value="Genomic_DNA"/>
</dbReference>
<evidence type="ECO:0000256" key="9">
    <source>
        <dbReference type="ARBA" id="ARBA00022840"/>
    </source>
</evidence>
<dbReference type="GO" id="GO:0006450">
    <property type="term" value="P:regulation of translational fidelity"/>
    <property type="evidence" value="ECO:0007669"/>
    <property type="project" value="TreeGrafter"/>
</dbReference>
<keyword evidence="6" id="KW-0819">tRNA processing</keyword>
<evidence type="ECO:0000256" key="8">
    <source>
        <dbReference type="ARBA" id="ARBA00022741"/>
    </source>
</evidence>
<dbReference type="EC" id="2.7.7.87" evidence="3"/>
<organism evidence="13 14">
    <name type="scientific">Candidatus Hepatoplasma crinochetorum</name>
    <dbReference type="NCBI Taxonomy" id="295596"/>
    <lineage>
        <taxon>Bacteria</taxon>
        <taxon>Bacillati</taxon>
        <taxon>Mycoplasmatota</taxon>
        <taxon>Mollicutes</taxon>
        <taxon>Candidatus Hepatoplasmataceae</taxon>
        <taxon>Candidatus Hepatoplasma</taxon>
    </lineage>
</organism>
<dbReference type="GO" id="GO:0005524">
    <property type="term" value="F:ATP binding"/>
    <property type="evidence" value="ECO:0007669"/>
    <property type="project" value="UniProtKB-KW"/>
</dbReference>
<evidence type="ECO:0000256" key="10">
    <source>
        <dbReference type="ARBA" id="ARBA00029774"/>
    </source>
</evidence>
<comment type="subcellular location">
    <subcellularLocation>
        <location evidence="1">Cytoplasm</location>
    </subcellularLocation>
</comment>
<dbReference type="PROSITE" id="PS51163">
    <property type="entry name" value="YRDC"/>
    <property type="match status" value="1"/>
</dbReference>
<keyword evidence="14" id="KW-1185">Reference proteome</keyword>
<dbReference type="GO" id="GO:0005737">
    <property type="term" value="C:cytoplasm"/>
    <property type="evidence" value="ECO:0007669"/>
    <property type="project" value="UniProtKB-SubCell"/>
</dbReference>
<evidence type="ECO:0000256" key="6">
    <source>
        <dbReference type="ARBA" id="ARBA00022694"/>
    </source>
</evidence>
<dbReference type="SUPFAM" id="SSF55821">
    <property type="entry name" value="YrdC/RibB"/>
    <property type="match status" value="1"/>
</dbReference>